<dbReference type="PANTHER" id="PTHR30330">
    <property type="entry name" value="AGSS FAMILY TRANSPORTER, SODIUM-ALANINE"/>
    <property type="match status" value="1"/>
</dbReference>
<keyword evidence="4" id="KW-1003">Cell membrane</keyword>
<keyword evidence="5 9" id="KW-0812">Transmembrane</keyword>
<evidence type="ECO:0000256" key="1">
    <source>
        <dbReference type="ARBA" id="ARBA00004651"/>
    </source>
</evidence>
<evidence type="ECO:0000256" key="3">
    <source>
        <dbReference type="ARBA" id="ARBA00022448"/>
    </source>
</evidence>
<keyword evidence="6" id="KW-0769">Symport</keyword>
<evidence type="ECO:0000256" key="9">
    <source>
        <dbReference type="SAM" id="Phobius"/>
    </source>
</evidence>
<feature type="transmembrane region" description="Helical" evidence="9">
    <location>
        <begin position="48"/>
        <end position="67"/>
    </location>
</feature>
<evidence type="ECO:0000313" key="11">
    <source>
        <dbReference type="Proteomes" id="UP001145050"/>
    </source>
</evidence>
<dbReference type="PRINTS" id="PR00175">
    <property type="entry name" value="NAALASMPORT"/>
</dbReference>
<dbReference type="EMBL" id="JAMQKB010000008">
    <property type="protein sequence ID" value="MDC3424867.1"/>
    <property type="molecule type" value="Genomic_DNA"/>
</dbReference>
<gene>
    <name evidence="10" type="ORF">NC797_10130</name>
</gene>
<dbReference type="AlphaFoldDB" id="A0A9X4ALY8"/>
<evidence type="ECO:0000256" key="2">
    <source>
        <dbReference type="ARBA" id="ARBA00009261"/>
    </source>
</evidence>
<protein>
    <submittedName>
        <fullName evidence="10">Alanine:cation symporter family protein</fullName>
    </submittedName>
</protein>
<reference evidence="10" key="1">
    <citation type="submission" date="2022-06" db="EMBL/GenBank/DDBJ databases">
        <title>Aquibacillus sp. a new bacterium isolated from soil saline samples.</title>
        <authorList>
            <person name="Galisteo C."/>
            <person name="De La Haba R."/>
            <person name="Sanchez-Porro C."/>
            <person name="Ventosa A."/>
        </authorList>
    </citation>
    <scope>NUCLEOTIDE SEQUENCE</scope>
    <source>
        <strain evidence="10">3ASR75-11</strain>
    </source>
</reference>
<comment type="subcellular location">
    <subcellularLocation>
        <location evidence="1">Cell membrane</location>
        <topology evidence="1">Multi-pass membrane protein</topology>
    </subcellularLocation>
</comment>
<feature type="transmembrane region" description="Helical" evidence="9">
    <location>
        <begin position="6"/>
        <end position="27"/>
    </location>
</feature>
<keyword evidence="8 9" id="KW-0472">Membrane</keyword>
<dbReference type="GO" id="GO:0005886">
    <property type="term" value="C:plasma membrane"/>
    <property type="evidence" value="ECO:0007669"/>
    <property type="project" value="UniProtKB-SubCell"/>
</dbReference>
<comment type="caution">
    <text evidence="10">The sequence shown here is derived from an EMBL/GenBank/DDBJ whole genome shotgun (WGS) entry which is preliminary data.</text>
</comment>
<proteinExistence type="inferred from homology"/>
<evidence type="ECO:0000256" key="6">
    <source>
        <dbReference type="ARBA" id="ARBA00022847"/>
    </source>
</evidence>
<feature type="transmembrane region" description="Helical" evidence="9">
    <location>
        <begin position="73"/>
        <end position="95"/>
    </location>
</feature>
<keyword evidence="11" id="KW-1185">Reference proteome</keyword>
<dbReference type="GO" id="GO:0005283">
    <property type="term" value="F:amino acid:sodium symporter activity"/>
    <property type="evidence" value="ECO:0007669"/>
    <property type="project" value="InterPro"/>
</dbReference>
<evidence type="ECO:0000256" key="7">
    <source>
        <dbReference type="ARBA" id="ARBA00022989"/>
    </source>
</evidence>
<evidence type="ECO:0000256" key="5">
    <source>
        <dbReference type="ARBA" id="ARBA00022692"/>
    </source>
</evidence>
<dbReference type="Pfam" id="PF01235">
    <property type="entry name" value="Na_Ala_symp"/>
    <property type="match status" value="1"/>
</dbReference>
<keyword evidence="7 9" id="KW-1133">Transmembrane helix</keyword>
<evidence type="ECO:0000256" key="8">
    <source>
        <dbReference type="ARBA" id="ARBA00023136"/>
    </source>
</evidence>
<dbReference type="PANTHER" id="PTHR30330:SF7">
    <property type="entry name" value="SODIUM_PROTON-DEPENDENT ALANINE CARRIER PROTEIN YRBD-RELATED"/>
    <property type="match status" value="1"/>
</dbReference>
<evidence type="ECO:0000313" key="10">
    <source>
        <dbReference type="EMBL" id="MDC3424867.1"/>
    </source>
</evidence>
<dbReference type="Proteomes" id="UP001145050">
    <property type="component" value="Unassembled WGS sequence"/>
</dbReference>
<accession>A0A9X4ALY8</accession>
<comment type="similarity">
    <text evidence="2">Belongs to the alanine or glycine:cation symporter (AGCS) (TC 2.A.25) family.</text>
</comment>
<keyword evidence="3" id="KW-0813">Transport</keyword>
<organism evidence="10 11">
    <name type="scientific">Terrihalobacillus insolitus</name>
    <dbReference type="NCBI Taxonomy" id="2950438"/>
    <lineage>
        <taxon>Bacteria</taxon>
        <taxon>Bacillati</taxon>
        <taxon>Bacillota</taxon>
        <taxon>Bacilli</taxon>
        <taxon>Bacillales</taxon>
        <taxon>Bacillaceae</taxon>
        <taxon>Terrihalobacillus</taxon>
    </lineage>
</organism>
<sequence length="148" mass="16556">MDSALPGFGSAFLAIALFFFCFMTVMSNYYKAETNLAFLNRNRGTKMVWPKHVLKVVLLAMVLYGSVQTGEMAWALGDLGMGTMAWLNFVAILLLTKPALKVLKDYEKQKKEGKDPVFNPADIGLEDADFWENEFLGPETDKKQSISS</sequence>
<dbReference type="InterPro" id="IPR001463">
    <property type="entry name" value="Na/Ala_symport"/>
</dbReference>
<evidence type="ECO:0000256" key="4">
    <source>
        <dbReference type="ARBA" id="ARBA00022475"/>
    </source>
</evidence>
<name>A0A9X4ALY8_9BACI</name>